<reference evidence="2" key="2">
    <citation type="submission" date="2020-09" db="EMBL/GenBank/DDBJ databases">
        <authorList>
            <person name="Sun Q."/>
            <person name="Zhou Y."/>
        </authorList>
    </citation>
    <scope>NUCLEOTIDE SEQUENCE</scope>
    <source>
        <strain evidence="2">CGMCC 1.6333</strain>
    </source>
</reference>
<evidence type="ECO:0000256" key="1">
    <source>
        <dbReference type="SAM" id="Phobius"/>
    </source>
</evidence>
<evidence type="ECO:0000313" key="2">
    <source>
        <dbReference type="EMBL" id="GGM39310.1"/>
    </source>
</evidence>
<dbReference type="EMBL" id="BMLG01000020">
    <property type="protein sequence ID" value="GGM39310.1"/>
    <property type="molecule type" value="Genomic_DNA"/>
</dbReference>
<organism evidence="2 3">
    <name type="scientific">Paraliobacillus quinghaiensis</name>
    <dbReference type="NCBI Taxonomy" id="470815"/>
    <lineage>
        <taxon>Bacteria</taxon>
        <taxon>Bacillati</taxon>
        <taxon>Bacillota</taxon>
        <taxon>Bacilli</taxon>
        <taxon>Bacillales</taxon>
        <taxon>Bacillaceae</taxon>
        <taxon>Paraliobacillus</taxon>
    </lineage>
</organism>
<reference evidence="2" key="1">
    <citation type="journal article" date="2014" name="Int. J. Syst. Evol. Microbiol.">
        <title>Complete genome sequence of Corynebacterium casei LMG S-19264T (=DSM 44701T), isolated from a smear-ripened cheese.</title>
        <authorList>
            <consortium name="US DOE Joint Genome Institute (JGI-PGF)"/>
            <person name="Walter F."/>
            <person name="Albersmeier A."/>
            <person name="Kalinowski J."/>
            <person name="Ruckert C."/>
        </authorList>
    </citation>
    <scope>NUCLEOTIDE SEQUENCE</scope>
    <source>
        <strain evidence="2">CGMCC 1.6333</strain>
    </source>
</reference>
<comment type="caution">
    <text evidence="2">The sequence shown here is derived from an EMBL/GenBank/DDBJ whole genome shotgun (WGS) entry which is preliminary data.</text>
</comment>
<evidence type="ECO:0000313" key="3">
    <source>
        <dbReference type="Proteomes" id="UP000618460"/>
    </source>
</evidence>
<gene>
    <name evidence="2" type="ORF">GCM10011351_26820</name>
</gene>
<sequence length="76" mass="8434">MNNNPKYTKAKLIISVIGIIIALVGITFAVLNLRLLNTNGEETSNALVILWSNITILFTNITLFILNLNNYKKSAN</sequence>
<feature type="transmembrane region" description="Helical" evidence="1">
    <location>
        <begin position="12"/>
        <end position="36"/>
    </location>
</feature>
<protein>
    <submittedName>
        <fullName evidence="2">Uncharacterized protein</fullName>
    </submittedName>
</protein>
<accession>A0A917WXJ3</accession>
<dbReference type="AlphaFoldDB" id="A0A917WXJ3"/>
<proteinExistence type="predicted"/>
<dbReference type="RefSeq" id="WP_117156377.1">
    <property type="nucleotide sequence ID" value="NZ_BMLG01000020.1"/>
</dbReference>
<keyword evidence="1" id="KW-0812">Transmembrane</keyword>
<name>A0A917WXJ3_9BACI</name>
<keyword evidence="1" id="KW-1133">Transmembrane helix</keyword>
<feature type="transmembrane region" description="Helical" evidence="1">
    <location>
        <begin position="48"/>
        <end position="68"/>
    </location>
</feature>
<keyword evidence="3" id="KW-1185">Reference proteome</keyword>
<keyword evidence="1" id="KW-0472">Membrane</keyword>
<dbReference type="Proteomes" id="UP000618460">
    <property type="component" value="Unassembled WGS sequence"/>
</dbReference>